<dbReference type="EMBL" id="JACHNB010000001">
    <property type="protein sequence ID" value="MBB4740070.1"/>
    <property type="molecule type" value="Genomic_DNA"/>
</dbReference>
<evidence type="ECO:0000313" key="2">
    <source>
        <dbReference type="EMBL" id="MBB4740070.1"/>
    </source>
</evidence>
<evidence type="ECO:0000256" key="1">
    <source>
        <dbReference type="SAM" id="MobiDB-lite"/>
    </source>
</evidence>
<dbReference type="Proteomes" id="UP000546162">
    <property type="component" value="Unassembled WGS sequence"/>
</dbReference>
<protein>
    <submittedName>
        <fullName evidence="2">Uncharacterized protein</fullName>
    </submittedName>
</protein>
<keyword evidence="3" id="KW-1185">Reference proteome</keyword>
<dbReference type="RefSeq" id="WP_185040523.1">
    <property type="nucleotide sequence ID" value="NZ_BOMR01000083.1"/>
</dbReference>
<sequence>MRKAGHDRTVLDEIPADVGGRLSPGRAWAMGRTHPHTRARGAAEPDAIARADRMPAGVPRPAFTGLCQAGYARLGGDAVRPTDSGQEQFDRVRPAWRGWLEDYTMTDPGDRALLDQALTTIGTRLVGEPAAAGSPGRA</sequence>
<accession>A0A7W7M7Q9</accession>
<feature type="region of interest" description="Disordered" evidence="1">
    <location>
        <begin position="1"/>
        <end position="45"/>
    </location>
</feature>
<evidence type="ECO:0000313" key="3">
    <source>
        <dbReference type="Proteomes" id="UP000546162"/>
    </source>
</evidence>
<gene>
    <name evidence="2" type="ORF">BJY16_003529</name>
</gene>
<feature type="compositionally biased region" description="Basic and acidic residues" evidence="1">
    <location>
        <begin position="1"/>
        <end position="11"/>
    </location>
</feature>
<name>A0A7W7M7Q9_9ACTN</name>
<dbReference type="AlphaFoldDB" id="A0A7W7M7Q9"/>
<reference evidence="2 3" key="1">
    <citation type="submission" date="2020-08" db="EMBL/GenBank/DDBJ databases">
        <title>Sequencing the genomes of 1000 actinobacteria strains.</title>
        <authorList>
            <person name="Klenk H.-P."/>
        </authorList>
    </citation>
    <scope>NUCLEOTIDE SEQUENCE [LARGE SCALE GENOMIC DNA]</scope>
    <source>
        <strain evidence="2 3">DSM 45809</strain>
    </source>
</reference>
<comment type="caution">
    <text evidence="2">The sequence shown here is derived from an EMBL/GenBank/DDBJ whole genome shotgun (WGS) entry which is preliminary data.</text>
</comment>
<proteinExistence type="predicted"/>
<organism evidence="2 3">
    <name type="scientific">Actinoplanes octamycinicus</name>
    <dbReference type="NCBI Taxonomy" id="135948"/>
    <lineage>
        <taxon>Bacteria</taxon>
        <taxon>Bacillati</taxon>
        <taxon>Actinomycetota</taxon>
        <taxon>Actinomycetes</taxon>
        <taxon>Micromonosporales</taxon>
        <taxon>Micromonosporaceae</taxon>
        <taxon>Actinoplanes</taxon>
    </lineage>
</organism>